<keyword evidence="10" id="KW-1185">Reference proteome</keyword>
<dbReference type="EMBL" id="VFOL01000001">
    <property type="protein sequence ID" value="TQL38154.1"/>
    <property type="molecule type" value="Genomic_DNA"/>
</dbReference>
<proteinExistence type="inferred from homology"/>
<dbReference type="GO" id="GO:0009097">
    <property type="term" value="P:isoleucine biosynthetic process"/>
    <property type="evidence" value="ECO:0007669"/>
    <property type="project" value="TreeGrafter"/>
</dbReference>
<dbReference type="Pfam" id="PF02775">
    <property type="entry name" value="TPP_enzyme_C"/>
    <property type="match status" value="1"/>
</dbReference>
<feature type="domain" description="Thiamine pyrophosphate enzyme N-terminal TPP-binding" evidence="6">
    <location>
        <begin position="12"/>
        <end position="120"/>
    </location>
</feature>
<gene>
    <name evidence="8" type="ORF">FB564_3338</name>
    <name evidence="7" type="ORF">Sar04_33180</name>
</gene>
<evidence type="ECO:0000256" key="1">
    <source>
        <dbReference type="ARBA" id="ARBA00007812"/>
    </source>
</evidence>
<dbReference type="CDD" id="cd00568">
    <property type="entry name" value="TPP_enzymes"/>
    <property type="match status" value="1"/>
</dbReference>
<evidence type="ECO:0000259" key="6">
    <source>
        <dbReference type="Pfam" id="PF02776"/>
    </source>
</evidence>
<dbReference type="PANTHER" id="PTHR18968">
    <property type="entry name" value="THIAMINE PYROPHOSPHATE ENZYMES"/>
    <property type="match status" value="1"/>
</dbReference>
<dbReference type="InterPro" id="IPR045229">
    <property type="entry name" value="TPP_enz"/>
</dbReference>
<name>A0A542XQM0_SALAC</name>
<dbReference type="GO" id="GO:0050660">
    <property type="term" value="F:flavin adenine dinucleotide binding"/>
    <property type="evidence" value="ECO:0007669"/>
    <property type="project" value="TreeGrafter"/>
</dbReference>
<dbReference type="EMBL" id="BOQM01000026">
    <property type="protein sequence ID" value="GIM86582.1"/>
    <property type="molecule type" value="Genomic_DNA"/>
</dbReference>
<evidence type="ECO:0000313" key="8">
    <source>
        <dbReference type="EMBL" id="TQL38154.1"/>
    </source>
</evidence>
<organism evidence="8 9">
    <name type="scientific">Salinispora arenicola</name>
    <dbReference type="NCBI Taxonomy" id="168697"/>
    <lineage>
        <taxon>Bacteria</taxon>
        <taxon>Bacillati</taxon>
        <taxon>Actinomycetota</taxon>
        <taxon>Actinomycetes</taxon>
        <taxon>Micromonosporales</taxon>
        <taxon>Micromonosporaceae</taxon>
        <taxon>Salinispora</taxon>
    </lineage>
</organism>
<dbReference type="Proteomes" id="UP000677457">
    <property type="component" value="Unassembled WGS sequence"/>
</dbReference>
<evidence type="ECO:0000313" key="10">
    <source>
        <dbReference type="Proteomes" id="UP000677457"/>
    </source>
</evidence>
<dbReference type="GO" id="GO:0009099">
    <property type="term" value="P:L-valine biosynthetic process"/>
    <property type="evidence" value="ECO:0007669"/>
    <property type="project" value="TreeGrafter"/>
</dbReference>
<dbReference type="InterPro" id="IPR029061">
    <property type="entry name" value="THDP-binding"/>
</dbReference>
<dbReference type="GeneID" id="93772544"/>
<dbReference type="RefSeq" id="WP_028183933.1">
    <property type="nucleotide sequence ID" value="NZ_BOQM01000026.1"/>
</dbReference>
<dbReference type="Gene3D" id="3.40.50.970">
    <property type="match status" value="2"/>
</dbReference>
<keyword evidence="2 3" id="KW-0786">Thiamine pyrophosphate</keyword>
<dbReference type="Pfam" id="PF00205">
    <property type="entry name" value="TPP_enzyme_M"/>
    <property type="match status" value="1"/>
</dbReference>
<evidence type="ECO:0000256" key="2">
    <source>
        <dbReference type="ARBA" id="ARBA00023052"/>
    </source>
</evidence>
<sequence>MTDGAPAPVPAGATVVASLREYDVDRVFCVAGESYLPILDALHDEPRVDVVTCRHEGSAGFMALADAKLAGRVGVAMVSRGPGAANAAIAVHAAREDGAPLLLVVGGVPRRNTDRDPFQGVDCGRLFGGVAKAVWTLHDPADTAEFVARAVRTAESGTPGPVVLTVPEDVIGRADPLALPACRAAVAPPRVGAAALGRAAELMAGARRPLLIAGPQLDHPRGRDALRAFAERHTVPVVTANKCQHLLPNRHPHYAGHLHNATPMAQAEAFGAADVILAVGTALDGTTTLRRRLPARGQTLIHVHPDPAWLDTYHPVTLGAVGDPAMFLTDLTGAPAVLDSRAEWIARLHRIEADKAVWRPVTAPDGVVFGEVAAALDELTGGHLTLVVDSGTFTSWLYRYVRFGERGRLLGVASSAMGFAVGAGVAAALRDAAVPTVAVVGDGGLVMNLGELTTAVQRQVPVTYVVADNRSYATIRLHQERDHPGRPIGTELANPDFARLAEAFGALAFTVQHPDEVRPCLAKALAHPGPALVWVRTSLEFITAYRRLSTVSEARHAGGGAS</sequence>
<evidence type="ECO:0000313" key="9">
    <source>
        <dbReference type="Proteomes" id="UP000315983"/>
    </source>
</evidence>
<protein>
    <submittedName>
        <fullName evidence="8">Acetolactate synthase-1/2/3 large subunit</fullName>
    </submittedName>
    <submittedName>
        <fullName evidence="7">Thiamine pyrophosphate protein</fullName>
    </submittedName>
</protein>
<dbReference type="GO" id="GO:0030976">
    <property type="term" value="F:thiamine pyrophosphate binding"/>
    <property type="evidence" value="ECO:0007669"/>
    <property type="project" value="InterPro"/>
</dbReference>
<accession>A0A542XQM0</accession>
<comment type="similarity">
    <text evidence="1 3">Belongs to the TPP enzyme family.</text>
</comment>
<dbReference type="Proteomes" id="UP000315983">
    <property type="component" value="Unassembled WGS sequence"/>
</dbReference>
<dbReference type="SUPFAM" id="SSF52467">
    <property type="entry name" value="DHS-like NAD/FAD-binding domain"/>
    <property type="match status" value="1"/>
</dbReference>
<dbReference type="Pfam" id="PF02776">
    <property type="entry name" value="TPP_enzyme_N"/>
    <property type="match status" value="1"/>
</dbReference>
<evidence type="ECO:0000313" key="7">
    <source>
        <dbReference type="EMBL" id="GIM86582.1"/>
    </source>
</evidence>
<dbReference type="InterPro" id="IPR012000">
    <property type="entry name" value="Thiamin_PyroP_enz_cen_dom"/>
</dbReference>
<evidence type="ECO:0000259" key="4">
    <source>
        <dbReference type="Pfam" id="PF00205"/>
    </source>
</evidence>
<feature type="domain" description="Thiamine pyrophosphate enzyme TPP-binding" evidence="5">
    <location>
        <begin position="389"/>
        <end position="533"/>
    </location>
</feature>
<dbReference type="GO" id="GO:0005948">
    <property type="term" value="C:acetolactate synthase complex"/>
    <property type="evidence" value="ECO:0007669"/>
    <property type="project" value="TreeGrafter"/>
</dbReference>
<dbReference type="SUPFAM" id="SSF52518">
    <property type="entry name" value="Thiamin diphosphate-binding fold (THDP-binding)"/>
    <property type="match status" value="2"/>
</dbReference>
<dbReference type="AlphaFoldDB" id="A0A542XQM0"/>
<reference evidence="7 10" key="2">
    <citation type="submission" date="2021-03" db="EMBL/GenBank/DDBJ databases">
        <title>Whole genome shotgun sequence of Salinispora arenicola NBRC 105043.</title>
        <authorList>
            <person name="Komaki H."/>
            <person name="Tamura T."/>
        </authorList>
    </citation>
    <scope>NUCLEOTIDE SEQUENCE [LARGE SCALE GENOMIC DNA]</scope>
    <source>
        <strain evidence="7 10">NBRC 105043</strain>
    </source>
</reference>
<dbReference type="PANTHER" id="PTHR18968:SF120">
    <property type="entry name" value="ACETOLACTATE SYNTHASE LARGE SUBUNIT"/>
    <property type="match status" value="1"/>
</dbReference>
<evidence type="ECO:0000259" key="5">
    <source>
        <dbReference type="Pfam" id="PF02775"/>
    </source>
</evidence>
<dbReference type="InterPro" id="IPR029035">
    <property type="entry name" value="DHS-like_NAD/FAD-binding_dom"/>
</dbReference>
<feature type="domain" description="Thiamine pyrophosphate enzyme central" evidence="4">
    <location>
        <begin position="198"/>
        <end position="331"/>
    </location>
</feature>
<dbReference type="Gene3D" id="3.40.50.1220">
    <property type="entry name" value="TPP-binding domain"/>
    <property type="match status" value="1"/>
</dbReference>
<dbReference type="GO" id="GO:0003984">
    <property type="term" value="F:acetolactate synthase activity"/>
    <property type="evidence" value="ECO:0007669"/>
    <property type="project" value="TreeGrafter"/>
</dbReference>
<reference evidence="8 9" key="1">
    <citation type="submission" date="2019-06" db="EMBL/GenBank/DDBJ databases">
        <title>Sequencing the genomes of 1000 actinobacteria strains.</title>
        <authorList>
            <person name="Klenk H.-P."/>
        </authorList>
    </citation>
    <scope>NUCLEOTIDE SEQUENCE [LARGE SCALE GENOMIC DNA]</scope>
    <source>
        <strain evidence="8 9">DSM 44819</strain>
    </source>
</reference>
<dbReference type="InterPro" id="IPR011766">
    <property type="entry name" value="TPP_enzyme_TPP-bd"/>
</dbReference>
<comment type="caution">
    <text evidence="8">The sequence shown here is derived from an EMBL/GenBank/DDBJ whole genome shotgun (WGS) entry which is preliminary data.</text>
</comment>
<dbReference type="GO" id="GO:0000287">
    <property type="term" value="F:magnesium ion binding"/>
    <property type="evidence" value="ECO:0007669"/>
    <property type="project" value="InterPro"/>
</dbReference>
<dbReference type="CDD" id="cd07035">
    <property type="entry name" value="TPP_PYR_POX_like"/>
    <property type="match status" value="1"/>
</dbReference>
<evidence type="ECO:0000256" key="3">
    <source>
        <dbReference type="RuleBase" id="RU362132"/>
    </source>
</evidence>
<dbReference type="InterPro" id="IPR012001">
    <property type="entry name" value="Thiamin_PyroP_enz_TPP-bd_dom"/>
</dbReference>